<dbReference type="EMBL" id="NJES01000168">
    <property type="protein sequence ID" value="PHH76347.1"/>
    <property type="molecule type" value="Genomic_DNA"/>
</dbReference>
<comment type="subcellular location">
    <subcellularLocation>
        <location evidence="2">Cytoplasm</location>
    </subcellularLocation>
    <subcellularLocation>
        <location evidence="1">Nucleus</location>
    </subcellularLocation>
</comment>
<comment type="similarity">
    <text evidence="3">Belongs to the CSN1 family.</text>
</comment>
<evidence type="ECO:0000256" key="2">
    <source>
        <dbReference type="ARBA" id="ARBA00004496"/>
    </source>
</evidence>
<evidence type="ECO:0000256" key="3">
    <source>
        <dbReference type="ARBA" id="ARBA00008793"/>
    </source>
</evidence>
<reference evidence="8 9" key="1">
    <citation type="submission" date="2017-06" db="EMBL/GenBank/DDBJ databases">
        <title>Ant-infecting Ophiocordyceps genomes reveal a high diversity of potential behavioral manipulation genes and a possible major role for enterotoxins.</title>
        <authorList>
            <person name="De Bekker C."/>
            <person name="Evans H.C."/>
            <person name="Brachmann A."/>
            <person name="Hughes D.P."/>
        </authorList>
    </citation>
    <scope>NUCLEOTIDE SEQUENCE [LARGE SCALE GENOMIC DNA]</scope>
    <source>
        <strain evidence="8 9">Map16</strain>
    </source>
</reference>
<evidence type="ECO:0000313" key="8">
    <source>
        <dbReference type="EMBL" id="PHH76347.1"/>
    </source>
</evidence>
<dbReference type="Pfam" id="PF10602">
    <property type="entry name" value="RPN7"/>
    <property type="match status" value="1"/>
</dbReference>
<dbReference type="Gene3D" id="1.25.40.570">
    <property type="match status" value="1"/>
</dbReference>
<dbReference type="Pfam" id="PF01399">
    <property type="entry name" value="PCI"/>
    <property type="match status" value="1"/>
</dbReference>
<evidence type="ECO:0000256" key="4">
    <source>
        <dbReference type="ARBA" id="ARBA00022490"/>
    </source>
</evidence>
<dbReference type="AlphaFoldDB" id="A0A2C5Z5Q7"/>
<dbReference type="GO" id="GO:0008180">
    <property type="term" value="C:COP9 signalosome"/>
    <property type="evidence" value="ECO:0007669"/>
    <property type="project" value="UniProtKB-KW"/>
</dbReference>
<evidence type="ECO:0000259" key="7">
    <source>
        <dbReference type="PROSITE" id="PS50250"/>
    </source>
</evidence>
<dbReference type="InterPro" id="IPR019585">
    <property type="entry name" value="Rpn7/CSN1"/>
</dbReference>
<dbReference type="PANTHER" id="PTHR14145:SF2">
    <property type="entry name" value="COP9 SIGNALOSOME COMPLEX SUBUNIT 1"/>
    <property type="match status" value="1"/>
</dbReference>
<accession>A0A2C5Z5Q7</accession>
<dbReference type="GO" id="GO:0005737">
    <property type="term" value="C:cytoplasm"/>
    <property type="evidence" value="ECO:0007669"/>
    <property type="project" value="UniProtKB-SubCell"/>
</dbReference>
<sequence>MAASGSVHAFLAQAKARDDSLPLVTGRTRFDRLIFIGRTSAVLCIDALKASIAEAKKGKDVSRFVEAVDCIRIAAPDEPEAQGDDAWINKMEVANRVETARLEAELKGYKNNLIKESIRMGNEDLGKHLESIGKLQEALEAYNRMRQDVGTAKHMIECIKHVTAVALQRRDWTAVTNTVSKLAGIQIEEDDKATTVYVRVVSGIGLLCNNHHAEAANHFLQVDSTVLPATYAHIASPNDIAIYGGLTALATMQRQDLQQRVLDNQVFRAFLEQETNIRKAISLFINGRYSSCLSILESARSDYMLDIYLHKQITTLYSKIRSKCIVQYFLPFSCVTIASLDAAFGIPGQSIESELVDMVRDGSLKARIDAKEKASPLPPFTKELMRRSRLTSVTLQLLIAVCPDPRVEMQTEALEVARRYEQEAKERLRRINLIAAGLEVVAPIQKHSTDLGSSALASEADDAWFGGHRILTGRAPGEGRV</sequence>
<keyword evidence="4" id="KW-0963">Cytoplasm</keyword>
<dbReference type="STRING" id="2004952.A0A2C5Z5Q7"/>
<evidence type="ECO:0000256" key="6">
    <source>
        <dbReference type="ARBA" id="ARBA00023242"/>
    </source>
</evidence>
<dbReference type="InterPro" id="IPR036390">
    <property type="entry name" value="WH_DNA-bd_sf"/>
</dbReference>
<gene>
    <name evidence="8" type="ORF">CDD80_1588</name>
</gene>
<dbReference type="InterPro" id="IPR045135">
    <property type="entry name" value="Rpn7_N"/>
</dbReference>
<dbReference type="PROSITE" id="PS50250">
    <property type="entry name" value="PCI"/>
    <property type="match status" value="1"/>
</dbReference>
<organism evidence="8 9">
    <name type="scientific">Ophiocordyceps camponoti-rufipedis</name>
    <dbReference type="NCBI Taxonomy" id="2004952"/>
    <lineage>
        <taxon>Eukaryota</taxon>
        <taxon>Fungi</taxon>
        <taxon>Dikarya</taxon>
        <taxon>Ascomycota</taxon>
        <taxon>Pezizomycotina</taxon>
        <taxon>Sordariomycetes</taxon>
        <taxon>Hypocreomycetidae</taxon>
        <taxon>Hypocreales</taxon>
        <taxon>Ophiocordycipitaceae</taxon>
        <taxon>Ophiocordyceps</taxon>
    </lineage>
</organism>
<dbReference type="InterPro" id="IPR000717">
    <property type="entry name" value="PCI_dom"/>
</dbReference>
<dbReference type="SUPFAM" id="SSF46785">
    <property type="entry name" value="Winged helix' DNA-binding domain"/>
    <property type="match status" value="1"/>
</dbReference>
<keyword evidence="5" id="KW-0736">Signalosome</keyword>
<keyword evidence="6" id="KW-0539">Nucleus</keyword>
<evidence type="ECO:0000313" key="9">
    <source>
        <dbReference type="Proteomes" id="UP000226431"/>
    </source>
</evidence>
<protein>
    <recommendedName>
        <fullName evidence="7">PCI domain-containing protein</fullName>
    </recommendedName>
</protein>
<proteinExistence type="inferred from homology"/>
<dbReference type="SMART" id="SM00088">
    <property type="entry name" value="PINT"/>
    <property type="match status" value="1"/>
</dbReference>
<evidence type="ECO:0000256" key="1">
    <source>
        <dbReference type="ARBA" id="ARBA00004123"/>
    </source>
</evidence>
<evidence type="ECO:0000256" key="5">
    <source>
        <dbReference type="ARBA" id="ARBA00022790"/>
    </source>
</evidence>
<dbReference type="Proteomes" id="UP000226431">
    <property type="component" value="Unassembled WGS sequence"/>
</dbReference>
<comment type="caution">
    <text evidence="8">The sequence shown here is derived from an EMBL/GenBank/DDBJ whole genome shotgun (WGS) entry which is preliminary data.</text>
</comment>
<dbReference type="PANTHER" id="PTHR14145">
    <property type="entry name" value="26S PROTESOME SUBUNIT 6"/>
    <property type="match status" value="1"/>
</dbReference>
<keyword evidence="9" id="KW-1185">Reference proteome</keyword>
<feature type="domain" description="PCI" evidence="7">
    <location>
        <begin position="211"/>
        <end position="382"/>
    </location>
</feature>
<dbReference type="OrthoDB" id="422427at2759"/>
<name>A0A2C5Z5Q7_9HYPO</name>